<name>A0A6J5F6Y7_9BURK</name>
<accession>A0A6J5F6Y7</accession>
<organism evidence="1 2">
    <name type="scientific">Paraburkholderia humisilvae</name>
    <dbReference type="NCBI Taxonomy" id="627669"/>
    <lineage>
        <taxon>Bacteria</taxon>
        <taxon>Pseudomonadati</taxon>
        <taxon>Pseudomonadota</taxon>
        <taxon>Betaproteobacteria</taxon>
        <taxon>Burkholderiales</taxon>
        <taxon>Burkholderiaceae</taxon>
        <taxon>Paraburkholderia</taxon>
    </lineage>
</organism>
<dbReference type="AlphaFoldDB" id="A0A6J5F6Y7"/>
<protein>
    <submittedName>
        <fullName evidence="1">Uncharacterized protein</fullName>
    </submittedName>
</protein>
<reference evidence="1 2" key="1">
    <citation type="submission" date="2020-04" db="EMBL/GenBank/DDBJ databases">
        <authorList>
            <person name="De Canck E."/>
        </authorList>
    </citation>
    <scope>NUCLEOTIDE SEQUENCE [LARGE SCALE GENOMIC DNA]</scope>
    <source>
        <strain evidence="1 2">LMG 29542</strain>
    </source>
</reference>
<dbReference type="Proteomes" id="UP000494363">
    <property type="component" value="Unassembled WGS sequence"/>
</dbReference>
<sequence length="128" mass="14198">MARSKARTAKMHPIDLGMAVSMVSGGTPGILEGLWQVGVWPTTKQGKMPVLDATEARQVVDSVDVTTPASLRDRALIALMCSRSRAWAWRLSCVWRTFMCSSDARGDACAKCPVITRWRRICTTIWSR</sequence>
<proteinExistence type="predicted"/>
<gene>
    <name evidence="1" type="ORF">LMG29542_08028</name>
</gene>
<evidence type="ECO:0000313" key="1">
    <source>
        <dbReference type="EMBL" id="CAB3774650.1"/>
    </source>
</evidence>
<evidence type="ECO:0000313" key="2">
    <source>
        <dbReference type="Proteomes" id="UP000494363"/>
    </source>
</evidence>
<keyword evidence="2" id="KW-1185">Reference proteome</keyword>
<dbReference type="EMBL" id="CADIKH010000145">
    <property type="protein sequence ID" value="CAB3774650.1"/>
    <property type="molecule type" value="Genomic_DNA"/>
</dbReference>